<feature type="region of interest" description="Disordered" evidence="1">
    <location>
        <begin position="1"/>
        <end position="36"/>
    </location>
</feature>
<dbReference type="GO" id="GO:0070876">
    <property type="term" value="C:SOSS complex"/>
    <property type="evidence" value="ECO:0007669"/>
    <property type="project" value="InterPro"/>
</dbReference>
<protein>
    <submittedName>
        <fullName evidence="2">Uncharacterized protein</fullName>
    </submittedName>
</protein>
<evidence type="ECO:0000313" key="2">
    <source>
        <dbReference type="EMBL" id="KAB2619927.1"/>
    </source>
</evidence>
<dbReference type="Proteomes" id="UP000327157">
    <property type="component" value="Unassembled WGS sequence"/>
</dbReference>
<dbReference type="EMBL" id="SMOL01000367">
    <property type="protein sequence ID" value="KAB2619927.1"/>
    <property type="molecule type" value="Genomic_DNA"/>
</dbReference>
<dbReference type="OrthoDB" id="1938885at2759"/>
<keyword evidence="3" id="KW-1185">Reference proteome</keyword>
<evidence type="ECO:0000313" key="3">
    <source>
        <dbReference type="Proteomes" id="UP000327157"/>
    </source>
</evidence>
<dbReference type="PANTHER" id="PTHR48205">
    <property type="entry name" value="OS01G0742766 PROTEIN"/>
    <property type="match status" value="1"/>
</dbReference>
<reference evidence="2 3" key="1">
    <citation type="submission" date="2019-09" db="EMBL/GenBank/DDBJ databases">
        <authorList>
            <person name="Ou C."/>
        </authorList>
    </citation>
    <scope>NUCLEOTIDE SEQUENCE [LARGE SCALE GENOMIC DNA]</scope>
    <source>
        <strain evidence="2">S2</strain>
        <tissue evidence="2">Leaf</tissue>
    </source>
</reference>
<comment type="caution">
    <text evidence="2">The sequence shown here is derived from an EMBL/GenBank/DDBJ whole genome shotgun (WGS) entry which is preliminary data.</text>
</comment>
<organism evidence="2 3">
    <name type="scientific">Pyrus ussuriensis x Pyrus communis</name>
    <dbReference type="NCBI Taxonomy" id="2448454"/>
    <lineage>
        <taxon>Eukaryota</taxon>
        <taxon>Viridiplantae</taxon>
        <taxon>Streptophyta</taxon>
        <taxon>Embryophyta</taxon>
        <taxon>Tracheophyta</taxon>
        <taxon>Spermatophyta</taxon>
        <taxon>Magnoliopsida</taxon>
        <taxon>eudicotyledons</taxon>
        <taxon>Gunneridae</taxon>
        <taxon>Pentapetalae</taxon>
        <taxon>rosids</taxon>
        <taxon>fabids</taxon>
        <taxon>Rosales</taxon>
        <taxon>Rosaceae</taxon>
        <taxon>Amygdaloideae</taxon>
        <taxon>Maleae</taxon>
        <taxon>Pyrus</taxon>
    </lineage>
</organism>
<sequence>MATQPRRRKADEPPSFSGVNVPAPVEKKSRVETSVTTVPEAQTISAGGHLRIQQAKNAAVAQAQKDGATGSFRIFDSPFGNYLVPVIPTAKELAD</sequence>
<dbReference type="AlphaFoldDB" id="A0A5N5GXR3"/>
<reference evidence="2 3" key="2">
    <citation type="submission" date="2019-11" db="EMBL/GenBank/DDBJ databases">
        <title>A de novo genome assembly of a pear dwarfing rootstock.</title>
        <authorList>
            <person name="Wang F."/>
            <person name="Wang J."/>
            <person name="Li S."/>
            <person name="Zhang Y."/>
            <person name="Fang M."/>
            <person name="Ma L."/>
            <person name="Zhao Y."/>
            <person name="Jiang S."/>
        </authorList>
    </citation>
    <scope>NUCLEOTIDE SEQUENCE [LARGE SCALE GENOMIC DNA]</scope>
    <source>
        <strain evidence="2">S2</strain>
        <tissue evidence="2">Leaf</tissue>
    </source>
</reference>
<dbReference type="InterPro" id="IPR031821">
    <property type="entry name" value="SOSSC"/>
</dbReference>
<dbReference type="GO" id="GO:0006281">
    <property type="term" value="P:DNA repair"/>
    <property type="evidence" value="ECO:0007669"/>
    <property type="project" value="InterPro"/>
</dbReference>
<accession>A0A5N5GXR3</accession>
<name>A0A5N5GXR3_9ROSA</name>
<dbReference type="PANTHER" id="PTHR48205:SF1">
    <property type="entry name" value="OS01G0742766 PROTEIN"/>
    <property type="match status" value="1"/>
</dbReference>
<dbReference type="Pfam" id="PF15925">
    <property type="entry name" value="SOSSC"/>
    <property type="match status" value="1"/>
</dbReference>
<proteinExistence type="predicted"/>
<gene>
    <name evidence="2" type="ORF">D8674_041892</name>
</gene>
<evidence type="ECO:0000256" key="1">
    <source>
        <dbReference type="SAM" id="MobiDB-lite"/>
    </source>
</evidence>